<evidence type="ECO:0000259" key="10">
    <source>
        <dbReference type="Pfam" id="PF00483"/>
    </source>
</evidence>
<evidence type="ECO:0000256" key="5">
    <source>
        <dbReference type="ARBA" id="ARBA00022695"/>
    </source>
</evidence>
<evidence type="ECO:0000256" key="1">
    <source>
        <dbReference type="ARBA" id="ARBA00004823"/>
    </source>
</evidence>
<dbReference type="GO" id="GO:0009298">
    <property type="term" value="P:GDP-mannose biosynthetic process"/>
    <property type="evidence" value="ECO:0007669"/>
    <property type="project" value="UniProtKB-UniPathway"/>
</dbReference>
<keyword evidence="5 13" id="KW-0548">Nucleotidyltransferase</keyword>
<dbReference type="InterPro" id="IPR005835">
    <property type="entry name" value="NTP_transferase_dom"/>
</dbReference>
<dbReference type="SUPFAM" id="SSF51182">
    <property type="entry name" value="RmlC-like cupins"/>
    <property type="match status" value="1"/>
</dbReference>
<proteinExistence type="inferred from homology"/>
<feature type="domain" description="Nucleotidyl transferase" evidence="10">
    <location>
        <begin position="8"/>
        <end position="281"/>
    </location>
</feature>
<dbReference type="GO" id="GO:0000271">
    <property type="term" value="P:polysaccharide biosynthetic process"/>
    <property type="evidence" value="ECO:0007669"/>
    <property type="project" value="InterPro"/>
</dbReference>
<dbReference type="InterPro" id="IPR029044">
    <property type="entry name" value="Nucleotide-diphossugar_trans"/>
</dbReference>
<keyword evidence="6" id="KW-0547">Nucleotide-binding</keyword>
<dbReference type="InterPro" id="IPR014710">
    <property type="entry name" value="RmlC-like_jellyroll"/>
</dbReference>
<evidence type="ECO:0000256" key="2">
    <source>
        <dbReference type="ARBA" id="ARBA00006115"/>
    </source>
</evidence>
<dbReference type="FunFam" id="3.90.550.10:FF:000046">
    <property type="entry name" value="Mannose-1-phosphate guanylyltransferase (GDP)"/>
    <property type="match status" value="1"/>
</dbReference>
<dbReference type="InterPro" id="IPR049577">
    <property type="entry name" value="GMPP_N"/>
</dbReference>
<keyword evidence="7" id="KW-0342">GTP-binding</keyword>
<organism evidence="13 14">
    <name type="scientific">Solimonas fluminis</name>
    <dbReference type="NCBI Taxonomy" id="2086571"/>
    <lineage>
        <taxon>Bacteria</taxon>
        <taxon>Pseudomonadati</taxon>
        <taxon>Pseudomonadota</taxon>
        <taxon>Gammaproteobacteria</taxon>
        <taxon>Nevskiales</taxon>
        <taxon>Nevskiaceae</taxon>
        <taxon>Solimonas</taxon>
    </lineage>
</organism>
<evidence type="ECO:0000256" key="6">
    <source>
        <dbReference type="ARBA" id="ARBA00022741"/>
    </source>
</evidence>
<dbReference type="GO" id="GO:0005525">
    <property type="term" value="F:GTP binding"/>
    <property type="evidence" value="ECO:0007669"/>
    <property type="project" value="UniProtKB-KW"/>
</dbReference>
<dbReference type="GO" id="GO:0016853">
    <property type="term" value="F:isomerase activity"/>
    <property type="evidence" value="ECO:0007669"/>
    <property type="project" value="UniProtKB-KW"/>
</dbReference>
<evidence type="ECO:0000256" key="7">
    <source>
        <dbReference type="ARBA" id="ARBA00023134"/>
    </source>
</evidence>
<dbReference type="Proteomes" id="UP000238220">
    <property type="component" value="Unassembled WGS sequence"/>
</dbReference>
<protein>
    <recommendedName>
        <fullName evidence="3">mannose-1-phosphate guanylyltransferase</fullName>
        <ecNumber evidence="3">2.7.7.13</ecNumber>
    </recommendedName>
</protein>
<keyword evidence="14" id="KW-1185">Reference proteome</keyword>
<feature type="domain" description="MannoseP isomerase/GMP-like beta-helix" evidence="12">
    <location>
        <begin position="300"/>
        <end position="351"/>
    </location>
</feature>
<feature type="domain" description="Mannose-6-phosphate isomerase type II C-terminal" evidence="11">
    <location>
        <begin position="355"/>
        <end position="469"/>
    </location>
</feature>
<evidence type="ECO:0000256" key="4">
    <source>
        <dbReference type="ARBA" id="ARBA00022679"/>
    </source>
</evidence>
<dbReference type="Gene3D" id="2.60.120.10">
    <property type="entry name" value="Jelly Rolls"/>
    <property type="match status" value="1"/>
</dbReference>
<keyword evidence="4 13" id="KW-0808">Transferase</keyword>
<dbReference type="InterPro" id="IPR011051">
    <property type="entry name" value="RmlC_Cupin_sf"/>
</dbReference>
<reference evidence="13 14" key="1">
    <citation type="submission" date="2018-02" db="EMBL/GenBank/DDBJ databases">
        <title>Genome sequencing of Solimonas sp. HR-BB.</title>
        <authorList>
            <person name="Lee Y."/>
            <person name="Jeon C.O."/>
        </authorList>
    </citation>
    <scope>NUCLEOTIDE SEQUENCE [LARGE SCALE GENOMIC DNA]</scope>
    <source>
        <strain evidence="13 14">HR-BB</strain>
    </source>
</reference>
<accession>A0A2S5TL16</accession>
<dbReference type="FunFam" id="2.60.120.10:FF:000032">
    <property type="entry name" value="Mannose-1-phosphate guanylyltransferase/mannose-6-phosphate isomerase"/>
    <property type="match status" value="1"/>
</dbReference>
<dbReference type="PANTHER" id="PTHR46390:SF1">
    <property type="entry name" value="MANNOSE-1-PHOSPHATE GUANYLYLTRANSFERASE"/>
    <property type="match status" value="1"/>
</dbReference>
<evidence type="ECO:0000256" key="8">
    <source>
        <dbReference type="ARBA" id="ARBA00047343"/>
    </source>
</evidence>
<dbReference type="SUPFAM" id="SSF53448">
    <property type="entry name" value="Nucleotide-diphospho-sugar transferases"/>
    <property type="match status" value="1"/>
</dbReference>
<comment type="pathway">
    <text evidence="1">Nucleotide-sugar biosynthesis; GDP-alpha-D-mannose biosynthesis; GDP-alpha-D-mannose from alpha-D-mannose 1-phosphate (GTP route): step 1/1.</text>
</comment>
<evidence type="ECO:0000259" key="12">
    <source>
        <dbReference type="Pfam" id="PF22640"/>
    </source>
</evidence>
<dbReference type="CDD" id="cd02213">
    <property type="entry name" value="cupin_PMI_typeII_C"/>
    <property type="match status" value="1"/>
</dbReference>
<dbReference type="UniPathway" id="UPA00126">
    <property type="reaction ID" value="UER00930"/>
</dbReference>
<dbReference type="InterPro" id="IPR051161">
    <property type="entry name" value="Mannose-6P_isomerase_type2"/>
</dbReference>
<dbReference type="InterPro" id="IPR054566">
    <property type="entry name" value="ManC/GMP-like_b-helix"/>
</dbReference>
<dbReference type="PANTHER" id="PTHR46390">
    <property type="entry name" value="MANNOSE-1-PHOSPHATE GUANYLYLTRANSFERASE"/>
    <property type="match status" value="1"/>
</dbReference>
<gene>
    <name evidence="13" type="ORF">C3942_01770</name>
</gene>
<dbReference type="OrthoDB" id="9806359at2"/>
<dbReference type="InterPro" id="IPR006375">
    <property type="entry name" value="Man1P_GuaTrfase/Man6P_Isoase"/>
</dbReference>
<evidence type="ECO:0000256" key="3">
    <source>
        <dbReference type="ARBA" id="ARBA00012387"/>
    </source>
</evidence>
<keyword evidence="13" id="KW-0413">Isomerase</keyword>
<dbReference type="Pfam" id="PF00483">
    <property type="entry name" value="NTP_transferase"/>
    <property type="match status" value="1"/>
</dbReference>
<name>A0A2S5TL16_9GAMM</name>
<dbReference type="Pfam" id="PF22640">
    <property type="entry name" value="ManC_GMP_beta-helix"/>
    <property type="match status" value="1"/>
</dbReference>
<evidence type="ECO:0000313" key="14">
    <source>
        <dbReference type="Proteomes" id="UP000238220"/>
    </source>
</evidence>
<dbReference type="CDD" id="cd02509">
    <property type="entry name" value="GDP-M1P_Guanylyltransferase"/>
    <property type="match status" value="1"/>
</dbReference>
<evidence type="ECO:0000256" key="9">
    <source>
        <dbReference type="RuleBase" id="RU004190"/>
    </source>
</evidence>
<dbReference type="EMBL" id="PSNW01000001">
    <property type="protein sequence ID" value="PPE75647.1"/>
    <property type="molecule type" value="Genomic_DNA"/>
</dbReference>
<comment type="catalytic activity">
    <reaction evidence="8">
        <text>alpha-D-mannose 1-phosphate + GTP + H(+) = GDP-alpha-D-mannose + diphosphate</text>
        <dbReference type="Rhea" id="RHEA:15229"/>
        <dbReference type="ChEBI" id="CHEBI:15378"/>
        <dbReference type="ChEBI" id="CHEBI:33019"/>
        <dbReference type="ChEBI" id="CHEBI:37565"/>
        <dbReference type="ChEBI" id="CHEBI:57527"/>
        <dbReference type="ChEBI" id="CHEBI:58409"/>
        <dbReference type="EC" id="2.7.7.13"/>
    </reaction>
</comment>
<sequence>MNKQHILPVLLAGGSGTRLWPQSREQYPKQFLSLIDDHSLLQGTALRAVALPGALPPLVICGEQHRFLAAEQLRQVGVECSIALEPAARNTAPAAAVAAAFARERYGPETLVFLMAADHAIADQAAFVAAAQAAVGAAQQGRIVTFGIVPTRAETGFGYLKVGAALEGTEAFQVDRFIEKPDRPTAEEFLASGTHLWNGGLFLFRADVFLSELGRLEPQMMADATESYARGRADMDFVRLDRESFSRCRADSIDYAVMERTALAALVPMNAGWDDVGSWEYLDTLPLKDAGGNVAKGDVVLEGASNNLVSATSRLVALVGVEGHIVVETADAVLIAPRQKAQDVKKLAARLKESGRPEAQLHPRVYRPWGWYETIALANRFQVKRILVSPGQKLSLQMHHHRAEHWVVVSGTARVTCEDKVFLLREDQSTYIPLGNKHRLENPGSIPLEIIEIQSGSYLGEDDIVRFEDIYGRSG</sequence>
<dbReference type="GO" id="GO:0004475">
    <property type="term" value="F:mannose-1-phosphate guanylyltransferase (GTP) activity"/>
    <property type="evidence" value="ECO:0007669"/>
    <property type="project" value="UniProtKB-EC"/>
</dbReference>
<comment type="similarity">
    <text evidence="2 9">Belongs to the mannose-6-phosphate isomerase type 2 family.</text>
</comment>
<evidence type="ECO:0000313" key="13">
    <source>
        <dbReference type="EMBL" id="PPE75647.1"/>
    </source>
</evidence>
<dbReference type="RefSeq" id="WP_104228613.1">
    <property type="nucleotide sequence ID" value="NZ_PSNW01000001.1"/>
</dbReference>
<dbReference type="InterPro" id="IPR001538">
    <property type="entry name" value="Man6P_isomerase-2_C"/>
</dbReference>
<dbReference type="EC" id="2.7.7.13" evidence="3"/>
<evidence type="ECO:0000259" key="11">
    <source>
        <dbReference type="Pfam" id="PF01050"/>
    </source>
</evidence>
<dbReference type="NCBIfam" id="TIGR01479">
    <property type="entry name" value="GMP_PMI"/>
    <property type="match status" value="1"/>
</dbReference>
<comment type="caution">
    <text evidence="13">The sequence shown here is derived from an EMBL/GenBank/DDBJ whole genome shotgun (WGS) entry which is preliminary data.</text>
</comment>
<dbReference type="AlphaFoldDB" id="A0A2S5TL16"/>
<dbReference type="Pfam" id="PF01050">
    <property type="entry name" value="MannoseP_isomer"/>
    <property type="match status" value="1"/>
</dbReference>
<dbReference type="Gene3D" id="3.90.550.10">
    <property type="entry name" value="Spore Coat Polysaccharide Biosynthesis Protein SpsA, Chain A"/>
    <property type="match status" value="1"/>
</dbReference>